<dbReference type="AlphaFoldDB" id="A0A1W6K622"/>
<dbReference type="PANTHER" id="PTHR30055">
    <property type="entry name" value="HTH-TYPE TRANSCRIPTIONAL REGULATOR RUTR"/>
    <property type="match status" value="1"/>
</dbReference>
<protein>
    <submittedName>
        <fullName evidence="4">Putative HTH-type transcriptional regulator YbiH</fullName>
    </submittedName>
</protein>
<dbReference type="SUPFAM" id="SSF46689">
    <property type="entry name" value="Homeodomain-like"/>
    <property type="match status" value="1"/>
</dbReference>
<dbReference type="PANTHER" id="PTHR30055:SF226">
    <property type="entry name" value="HTH-TYPE TRANSCRIPTIONAL REGULATOR PKSA"/>
    <property type="match status" value="1"/>
</dbReference>
<name>A0A1W6K622_9GAMM</name>
<dbReference type="Gene3D" id="1.10.10.60">
    <property type="entry name" value="Homeodomain-like"/>
    <property type="match status" value="1"/>
</dbReference>
<evidence type="ECO:0000256" key="1">
    <source>
        <dbReference type="ARBA" id="ARBA00023125"/>
    </source>
</evidence>
<dbReference type="InterPro" id="IPR050109">
    <property type="entry name" value="HTH-type_TetR-like_transc_reg"/>
</dbReference>
<dbReference type="GO" id="GO:0000976">
    <property type="term" value="F:transcription cis-regulatory region binding"/>
    <property type="evidence" value="ECO:0007669"/>
    <property type="project" value="TreeGrafter"/>
</dbReference>
<dbReference type="Proteomes" id="UP000193100">
    <property type="component" value="Chromosome"/>
</dbReference>
<gene>
    <name evidence="4" type="primary">ybiH</name>
    <name evidence="4" type="ORF">MARSALSMR5_00779</name>
</gene>
<dbReference type="Pfam" id="PF00440">
    <property type="entry name" value="TetR_N"/>
    <property type="match status" value="1"/>
</dbReference>
<evidence type="ECO:0000313" key="4">
    <source>
        <dbReference type="EMBL" id="ARM82876.1"/>
    </source>
</evidence>
<evidence type="ECO:0000256" key="2">
    <source>
        <dbReference type="PROSITE-ProRule" id="PRU00335"/>
    </source>
</evidence>
<dbReference type="Pfam" id="PF09209">
    <property type="entry name" value="CecR_C"/>
    <property type="match status" value="1"/>
</dbReference>
<sequence>MANELGKAEDETAQKLILAGMELFGQYGFKGTTTRMIAEAADSNIGSIAYYFDNKTGLYHAIARHIARRMREVFGFTGEQSAASASDCDQALAQLELIVKRMVRQFAQAPEARRWLMLVMREQASPTEAFDILYEETFERVHVHLTRLIAVVMDRSPDERRVIIEAHTVMGQIVFFLVGRFPLLRRLGIEGEFPPDVVDTAEQVVISHLHALACTTKG</sequence>
<reference evidence="4 5" key="1">
    <citation type="submission" date="2017-04" db="EMBL/GenBank/DDBJ databases">
        <title>Genome Sequence of Marinobacter salarius strain SMR5 Isolated from a culture of the Diatom Skeletonema marinoi.</title>
        <authorList>
            <person name="Topel M."/>
            <person name="Pinder M.I.M."/>
            <person name="Johansson O.N."/>
            <person name="Kourtchenko O."/>
            <person name="Godhe A."/>
            <person name="Clarke A.K."/>
        </authorList>
    </citation>
    <scope>NUCLEOTIDE SEQUENCE [LARGE SCALE GENOMIC DNA]</scope>
    <source>
        <strain evidence="4 5">SMR5</strain>
    </source>
</reference>
<evidence type="ECO:0000259" key="3">
    <source>
        <dbReference type="PROSITE" id="PS50977"/>
    </source>
</evidence>
<dbReference type="GO" id="GO:0003700">
    <property type="term" value="F:DNA-binding transcription factor activity"/>
    <property type="evidence" value="ECO:0007669"/>
    <property type="project" value="TreeGrafter"/>
</dbReference>
<dbReference type="PROSITE" id="PS50977">
    <property type="entry name" value="HTH_TETR_2"/>
    <property type="match status" value="1"/>
</dbReference>
<keyword evidence="1 2" id="KW-0238">DNA-binding</keyword>
<dbReference type="SUPFAM" id="SSF48498">
    <property type="entry name" value="Tetracyclin repressor-like, C-terminal domain"/>
    <property type="match status" value="1"/>
</dbReference>
<dbReference type="InterPro" id="IPR015292">
    <property type="entry name" value="Tscrpt_reg_YbiH_C"/>
</dbReference>
<feature type="DNA-binding region" description="H-T-H motif" evidence="2">
    <location>
        <begin position="33"/>
        <end position="52"/>
    </location>
</feature>
<dbReference type="GeneID" id="77254767"/>
<accession>A0A1W6K622</accession>
<evidence type="ECO:0000313" key="5">
    <source>
        <dbReference type="Proteomes" id="UP000193100"/>
    </source>
</evidence>
<organism evidence="4 5">
    <name type="scientific">Marinobacter salarius</name>
    <dbReference type="NCBI Taxonomy" id="1420917"/>
    <lineage>
        <taxon>Bacteria</taxon>
        <taxon>Pseudomonadati</taxon>
        <taxon>Pseudomonadota</taxon>
        <taxon>Gammaproteobacteria</taxon>
        <taxon>Pseudomonadales</taxon>
        <taxon>Marinobacteraceae</taxon>
        <taxon>Marinobacter</taxon>
    </lineage>
</organism>
<dbReference type="EMBL" id="CP020931">
    <property type="protein sequence ID" value="ARM82876.1"/>
    <property type="molecule type" value="Genomic_DNA"/>
</dbReference>
<feature type="domain" description="HTH tetR-type" evidence="3">
    <location>
        <begin position="10"/>
        <end position="70"/>
    </location>
</feature>
<dbReference type="Gene3D" id="1.10.357.10">
    <property type="entry name" value="Tetracycline Repressor, domain 2"/>
    <property type="match status" value="1"/>
</dbReference>
<proteinExistence type="predicted"/>
<dbReference type="InterPro" id="IPR001647">
    <property type="entry name" value="HTH_TetR"/>
</dbReference>
<dbReference type="RefSeq" id="WP_227517860.1">
    <property type="nucleotide sequence ID" value="NZ_CP020931.1"/>
</dbReference>
<dbReference type="InterPro" id="IPR009057">
    <property type="entry name" value="Homeodomain-like_sf"/>
</dbReference>
<dbReference type="InterPro" id="IPR036271">
    <property type="entry name" value="Tet_transcr_reg_TetR-rel_C_sf"/>
</dbReference>